<evidence type="ECO:0000256" key="3">
    <source>
        <dbReference type="ARBA" id="ARBA00022475"/>
    </source>
</evidence>
<dbReference type="AlphaFoldDB" id="A0A7I9ZVD6"/>
<dbReference type="PANTHER" id="PTHR43386">
    <property type="entry name" value="OLIGOPEPTIDE TRANSPORT SYSTEM PERMEASE PROTEIN APPC"/>
    <property type="match status" value="1"/>
</dbReference>
<dbReference type="RefSeq" id="WP_163893876.1">
    <property type="nucleotide sequence ID" value="NZ_BLLB01000002.1"/>
</dbReference>
<protein>
    <submittedName>
        <fullName evidence="9">Cytochrome c550</fullName>
    </submittedName>
</protein>
<dbReference type="GO" id="GO:0055085">
    <property type="term" value="P:transmembrane transport"/>
    <property type="evidence" value="ECO:0007669"/>
    <property type="project" value="InterPro"/>
</dbReference>
<evidence type="ECO:0000256" key="6">
    <source>
        <dbReference type="ARBA" id="ARBA00023136"/>
    </source>
</evidence>
<dbReference type="PROSITE" id="PS50928">
    <property type="entry name" value="ABC_TM1"/>
    <property type="match status" value="1"/>
</dbReference>
<comment type="similarity">
    <text evidence="7">Belongs to the binding-protein-dependent transport system permease family.</text>
</comment>
<evidence type="ECO:0000256" key="4">
    <source>
        <dbReference type="ARBA" id="ARBA00022692"/>
    </source>
</evidence>
<organism evidence="9 10">
    <name type="scientific">Mycolicibacterium hippocampi</name>
    <dbReference type="NCBI Taxonomy" id="659824"/>
    <lineage>
        <taxon>Bacteria</taxon>
        <taxon>Bacillati</taxon>
        <taxon>Actinomycetota</taxon>
        <taxon>Actinomycetes</taxon>
        <taxon>Mycobacteriales</taxon>
        <taxon>Mycobacteriaceae</taxon>
        <taxon>Mycolicibacterium</taxon>
    </lineage>
</organism>
<accession>A0A7I9ZVD6</accession>
<evidence type="ECO:0000256" key="7">
    <source>
        <dbReference type="RuleBase" id="RU363032"/>
    </source>
</evidence>
<dbReference type="InterPro" id="IPR050366">
    <property type="entry name" value="BP-dependent_transpt_permease"/>
</dbReference>
<dbReference type="PANTHER" id="PTHR43386:SF1">
    <property type="entry name" value="D,D-DIPEPTIDE TRANSPORT SYSTEM PERMEASE PROTEIN DDPC-RELATED"/>
    <property type="match status" value="1"/>
</dbReference>
<gene>
    <name evidence="9" type="ORF">MHIP_51790</name>
</gene>
<feature type="domain" description="ABC transmembrane type-1" evidence="8">
    <location>
        <begin position="99"/>
        <end position="284"/>
    </location>
</feature>
<keyword evidence="4 7" id="KW-0812">Transmembrane</keyword>
<keyword evidence="10" id="KW-1185">Reference proteome</keyword>
<evidence type="ECO:0000256" key="2">
    <source>
        <dbReference type="ARBA" id="ARBA00022448"/>
    </source>
</evidence>
<dbReference type="CDD" id="cd06261">
    <property type="entry name" value="TM_PBP2"/>
    <property type="match status" value="1"/>
</dbReference>
<keyword evidence="3" id="KW-1003">Cell membrane</keyword>
<evidence type="ECO:0000313" key="10">
    <source>
        <dbReference type="Proteomes" id="UP000465304"/>
    </source>
</evidence>
<dbReference type="InterPro" id="IPR035906">
    <property type="entry name" value="MetI-like_sf"/>
</dbReference>
<dbReference type="GO" id="GO:0005886">
    <property type="term" value="C:plasma membrane"/>
    <property type="evidence" value="ECO:0007669"/>
    <property type="project" value="UniProtKB-SubCell"/>
</dbReference>
<reference evidence="9 10" key="1">
    <citation type="journal article" date="2019" name="Emerg. Microbes Infect.">
        <title>Comprehensive subspecies identification of 175 nontuberculous mycobacteria species based on 7547 genomic profiles.</title>
        <authorList>
            <person name="Matsumoto Y."/>
            <person name="Kinjo T."/>
            <person name="Motooka D."/>
            <person name="Nabeya D."/>
            <person name="Jung N."/>
            <person name="Uechi K."/>
            <person name="Horii T."/>
            <person name="Iida T."/>
            <person name="Fujita J."/>
            <person name="Nakamura S."/>
        </authorList>
    </citation>
    <scope>NUCLEOTIDE SEQUENCE [LARGE SCALE GENOMIC DNA]</scope>
    <source>
        <strain evidence="9 10">JCM 30996</strain>
    </source>
</reference>
<feature type="transmembrane region" description="Helical" evidence="7">
    <location>
        <begin position="208"/>
        <end position="241"/>
    </location>
</feature>
<comment type="caution">
    <text evidence="9">The sequence shown here is derived from an EMBL/GenBank/DDBJ whole genome shotgun (WGS) entry which is preliminary data.</text>
</comment>
<dbReference type="EMBL" id="BLLB01000002">
    <property type="protein sequence ID" value="GFH04696.1"/>
    <property type="molecule type" value="Genomic_DNA"/>
</dbReference>
<evidence type="ECO:0000313" key="9">
    <source>
        <dbReference type="EMBL" id="GFH04696.1"/>
    </source>
</evidence>
<dbReference type="SUPFAM" id="SSF161098">
    <property type="entry name" value="MetI-like"/>
    <property type="match status" value="1"/>
</dbReference>
<sequence>MAVAQPYIPGIRVPLPSGWKATLAVKDYFRGTSVPSWLAFGALAVMFLVAIFAPVLAPFDPLVPAGKAMVAPSAENWLGTDTVGRDVLSRVLVGMSTSWWGALAVVASGVLIGGLIGLIAGATGGIVDAALMRITDVFLSLPGPILAIAVVAAMGPSYIHTLIGVAIVWWPLYARIVRAEIRKLRASPHMEAARIAGAGRRRQLTRHLLPGAVPVTIVTASLDISALVLLLSGLSFLGLGAPQPAPELGAMSAQGLTHIFSAWWIPIFPAVAVGLIAIVSNFAGDALRDRIRDR</sequence>
<feature type="transmembrane region" description="Helical" evidence="7">
    <location>
        <begin position="37"/>
        <end position="57"/>
    </location>
</feature>
<evidence type="ECO:0000256" key="5">
    <source>
        <dbReference type="ARBA" id="ARBA00022989"/>
    </source>
</evidence>
<dbReference type="InterPro" id="IPR000515">
    <property type="entry name" value="MetI-like"/>
</dbReference>
<dbReference type="Pfam" id="PF00528">
    <property type="entry name" value="BPD_transp_1"/>
    <property type="match status" value="1"/>
</dbReference>
<keyword evidence="2 7" id="KW-0813">Transport</keyword>
<proteinExistence type="inferred from homology"/>
<keyword evidence="5 7" id="KW-1133">Transmembrane helix</keyword>
<dbReference type="Gene3D" id="1.10.3720.10">
    <property type="entry name" value="MetI-like"/>
    <property type="match status" value="1"/>
</dbReference>
<dbReference type="Proteomes" id="UP000465304">
    <property type="component" value="Unassembled WGS sequence"/>
</dbReference>
<name>A0A7I9ZVD6_9MYCO</name>
<comment type="subcellular location">
    <subcellularLocation>
        <location evidence="1 7">Cell membrane</location>
        <topology evidence="1 7">Multi-pass membrane protein</topology>
    </subcellularLocation>
</comment>
<feature type="transmembrane region" description="Helical" evidence="7">
    <location>
        <begin position="158"/>
        <end position="177"/>
    </location>
</feature>
<keyword evidence="6 7" id="KW-0472">Membrane</keyword>
<evidence type="ECO:0000256" key="1">
    <source>
        <dbReference type="ARBA" id="ARBA00004651"/>
    </source>
</evidence>
<evidence type="ECO:0000259" key="8">
    <source>
        <dbReference type="PROSITE" id="PS50928"/>
    </source>
</evidence>
<feature type="transmembrane region" description="Helical" evidence="7">
    <location>
        <begin position="99"/>
        <end position="122"/>
    </location>
</feature>
<feature type="transmembrane region" description="Helical" evidence="7">
    <location>
        <begin position="261"/>
        <end position="284"/>
    </location>
</feature>
<feature type="transmembrane region" description="Helical" evidence="7">
    <location>
        <begin position="134"/>
        <end position="152"/>
    </location>
</feature>